<dbReference type="InterPro" id="IPR043129">
    <property type="entry name" value="ATPase_NBD"/>
</dbReference>
<feature type="domain" description="ATPase BadF/BadG/BcrA/BcrD type" evidence="5">
    <location>
        <begin position="299"/>
        <end position="558"/>
    </location>
</feature>
<accession>A0A7T7XMX3</accession>
<comment type="cofactor">
    <cofactor evidence="1">
        <name>[4Fe-4S] cluster</name>
        <dbReference type="ChEBI" id="CHEBI:49883"/>
    </cofactor>
</comment>
<evidence type="ECO:0000256" key="3">
    <source>
        <dbReference type="ARBA" id="ARBA00023004"/>
    </source>
</evidence>
<feature type="domain" description="ATPase BadF/BadG/BcrA/BcrD type" evidence="5">
    <location>
        <begin position="87"/>
        <end position="247"/>
    </location>
</feature>
<organism evidence="7 8">
    <name type="scientific">Breznakiella homolactica</name>
    <dbReference type="NCBI Taxonomy" id="2798577"/>
    <lineage>
        <taxon>Bacteria</taxon>
        <taxon>Pseudomonadati</taxon>
        <taxon>Spirochaetota</taxon>
        <taxon>Spirochaetia</taxon>
        <taxon>Spirochaetales</taxon>
        <taxon>Breznakiellaceae</taxon>
        <taxon>Breznakiella</taxon>
    </lineage>
</organism>
<dbReference type="EMBL" id="CP067089">
    <property type="protein sequence ID" value="QQO09207.1"/>
    <property type="molecule type" value="Genomic_DNA"/>
</dbReference>
<feature type="domain" description="DUF2229" evidence="6">
    <location>
        <begin position="659"/>
        <end position="871"/>
    </location>
</feature>
<keyword evidence="2" id="KW-0479">Metal-binding</keyword>
<dbReference type="PANTHER" id="PTHR32329:SF7">
    <property type="entry name" value="ACTIVATOR OF 2-HYDROXYACYL-COA-HYDRATASE"/>
    <property type="match status" value="1"/>
</dbReference>
<dbReference type="GO" id="GO:0046872">
    <property type="term" value="F:metal ion binding"/>
    <property type="evidence" value="ECO:0007669"/>
    <property type="project" value="UniProtKB-KW"/>
</dbReference>
<name>A0A7T7XMX3_9SPIR</name>
<reference evidence="7" key="1">
    <citation type="submission" date="2021-01" db="EMBL/GenBank/DDBJ databases">
        <title>Description of Breznakiella homolactica.</title>
        <authorList>
            <person name="Song Y."/>
            <person name="Brune A."/>
        </authorList>
    </citation>
    <scope>NUCLEOTIDE SEQUENCE</scope>
    <source>
        <strain evidence="7">RmG30</strain>
    </source>
</reference>
<protein>
    <submittedName>
        <fullName evidence="7">Activase</fullName>
    </submittedName>
</protein>
<dbReference type="InterPro" id="IPR018709">
    <property type="entry name" value="CoA_activase_DUF2229"/>
</dbReference>
<evidence type="ECO:0000313" key="8">
    <source>
        <dbReference type="Proteomes" id="UP000595917"/>
    </source>
</evidence>
<sequence>MKSLGINIGSTSLKMVLAEDKVPVWSAVLPHEGDFGAVVRKLLAEGNIPEGTPTLVTGNEGRFMFDAAGTLEPLCVESALKALGLSANAVVSMGGEDLVVYSLDKTGKIINNFSGNKCASGTGEFLKQQLARMDMTLADIDKVPDDAKVYSLSTRCSVFMKSDCTHRLNKREATKNDIVLSLSDVMAVKVIDFLKRAKVTSGRVVLTGGITLNRHIIRFIREKAPQIEFIIPETAPVFEAFGAAILAPETGSPLPSADKLLKPNEIRFGTLGALKDWAGKVKTFDKPDGKVVAGRKYILGVDGGSTTTKVALVDMETDEIVASHYGRTHGDPVKALKECLKIVQDKVKEDTGDTKVDIRLVSTTGSSREILGVFLETPGVYNEIIAHSVGTTFFDPEVETIFEIGGQDAKYVLLKNGVPIDYAMNEACSAGTGSFLEESASGDLSIHSAKDIGPIALNADAPLKFGEHCSAFINSDIRKAVQQGATKENITAGIVCSIVANYLNRVVGNRTIGGKVFLQGGVAKNVAVPLAFAMMLDKEILVPPSPELMGCFGVALLAKRKQADGLLDEQVVDIDELLTREIGYERVFTCQSCDNYCPIQVLNVNGHKYMFGGRCNKYTNMRKSVKDVPVFDYVEKRQKLLFEDYAAPAAEFKPKRDYTVGIPRAFSTHTLYPLYSWFFHELGIKTLLSTEVAHEGVARAESTYCFPAEIAHGAVQDCLDKGADYILLPHFRDMPSYEEDVHANFCPITQSLPYYIEKAFPDVDKKRLLPLVVSFKFGDKKALELFTVMTERLGIGEAETKAAFEKALNKQKDYFAAARKLGEEALADARKADRPVIAILGRPYNAFTPEANMGIPRKFTTRGYSIVPFDILPFEDQKIFPNMYWYYGQQDMKASNLLKNEDNIYVTFITNFSCAPDSFILHYLKWVMGQKPFLVLELDSHSADAGVDTRVEAFLDIIDGYRSKKTEIEAERYDNGWKFVNNGPDDLHLFNGKTGEKAEIRNNKRVKILLSNMGAVATEYMGAAVRSLGINAESLPVATSKTLQVARAHASGKECVPSHLVLGSALQFFASDKYRKDELYMLFVPITTGPCRTGQYFVYYENLFRDLRLENVVVFILSADNSYTELGPNFAKEMWKGLVVSDYIKDMQTSLKAVAVNPEKAVEDFNKSWRPVMDAVEKNPKELWNELQKVADFAKTIPLKKKVADCPRVLIVGEIYVRRDDFAVGELIDLMSERGIVVKVSGISEWIHYLDFVREYALKKLIKLEKPAKRLFSKPYWDLKKLGIEEWWKHSIEKKVISILGPTGLIPETPHDMHEIMEKTQEHFVNLELNSEIAVSSGVAATAMEHGYSGIVNISPFACLIGRVIEGLFTPWARERNYPILSVEVDGNLLPPNIVNKLNIFMVNVLRFKGGNDLSSLIDKAGSHNANFGDGGNGSSGGKPVAGVPLSAEEAGFNEADGGSKKELVGSVSGGGCSSGCDGCSGC</sequence>
<dbReference type="NCBIfam" id="TIGR00241">
    <property type="entry name" value="CoA_E_activ"/>
    <property type="match status" value="1"/>
</dbReference>
<evidence type="ECO:0000256" key="4">
    <source>
        <dbReference type="ARBA" id="ARBA00023014"/>
    </source>
</evidence>
<dbReference type="CDD" id="cd24034">
    <property type="entry name" value="ASKHA_NBD_O66634-like_rpt1"/>
    <property type="match status" value="1"/>
</dbReference>
<evidence type="ECO:0000259" key="6">
    <source>
        <dbReference type="Pfam" id="PF09989"/>
    </source>
</evidence>
<dbReference type="Pfam" id="PF09989">
    <property type="entry name" value="DUF2229"/>
    <property type="match status" value="1"/>
</dbReference>
<keyword evidence="8" id="KW-1185">Reference proteome</keyword>
<dbReference type="Pfam" id="PF01869">
    <property type="entry name" value="BcrAD_BadFG"/>
    <property type="match status" value="2"/>
</dbReference>
<dbReference type="GO" id="GO:0051536">
    <property type="term" value="F:iron-sulfur cluster binding"/>
    <property type="evidence" value="ECO:0007669"/>
    <property type="project" value="UniProtKB-KW"/>
</dbReference>
<dbReference type="KEGG" id="bhc:JFL75_20125"/>
<proteinExistence type="predicted"/>
<evidence type="ECO:0000256" key="1">
    <source>
        <dbReference type="ARBA" id="ARBA00001966"/>
    </source>
</evidence>
<evidence type="ECO:0000259" key="5">
    <source>
        <dbReference type="Pfam" id="PF01869"/>
    </source>
</evidence>
<keyword evidence="4" id="KW-0411">Iron-sulfur</keyword>
<keyword evidence="3" id="KW-0408">Iron</keyword>
<dbReference type="Proteomes" id="UP000595917">
    <property type="component" value="Chromosome"/>
</dbReference>
<gene>
    <name evidence="7" type="ORF">JFL75_20125</name>
</gene>
<dbReference type="Gene3D" id="3.30.420.40">
    <property type="match status" value="4"/>
</dbReference>
<dbReference type="PANTHER" id="PTHR32329">
    <property type="entry name" value="BIFUNCTIONAL PROTEIN [INCLUDES 2-HYDROXYACYL-COA DEHYDRATASE (N-TER) AND ITS ACTIVATOR DOMAIN (C_TERM)-RELATED"/>
    <property type="match status" value="1"/>
</dbReference>
<evidence type="ECO:0000313" key="7">
    <source>
        <dbReference type="EMBL" id="QQO09207.1"/>
    </source>
</evidence>
<dbReference type="CDD" id="cd24035">
    <property type="entry name" value="ASKHA_NBD_O66634-like_rpt2"/>
    <property type="match status" value="1"/>
</dbReference>
<dbReference type="InterPro" id="IPR008275">
    <property type="entry name" value="CoA_E_activase_dom"/>
</dbReference>
<dbReference type="InterPro" id="IPR002731">
    <property type="entry name" value="ATPase_BadF"/>
</dbReference>
<evidence type="ECO:0000256" key="2">
    <source>
        <dbReference type="ARBA" id="ARBA00022723"/>
    </source>
</evidence>
<dbReference type="InterPro" id="IPR051805">
    <property type="entry name" value="Dehydratase_Activator_Redct"/>
</dbReference>
<dbReference type="SUPFAM" id="SSF53067">
    <property type="entry name" value="Actin-like ATPase domain"/>
    <property type="match status" value="2"/>
</dbReference>